<dbReference type="Gene3D" id="3.30.70.330">
    <property type="match status" value="1"/>
</dbReference>
<keyword evidence="4 5" id="KW-0694">RNA-binding</keyword>
<gene>
    <name evidence="10" type="ORF">PM001_LOCUS31830</name>
</gene>
<evidence type="ECO:0000313" key="10">
    <source>
        <dbReference type="EMBL" id="CAK7946680.1"/>
    </source>
</evidence>
<dbReference type="GO" id="GO:0003723">
    <property type="term" value="F:RNA binding"/>
    <property type="evidence" value="ECO:0007669"/>
    <property type="project" value="UniProtKB-UniRule"/>
</dbReference>
<dbReference type="InterPro" id="IPR012677">
    <property type="entry name" value="Nucleotide-bd_a/b_plait_sf"/>
</dbReference>
<keyword evidence="2 6" id="KW-0863">Zinc-finger</keyword>
<feature type="compositionally biased region" description="Basic and acidic residues" evidence="7">
    <location>
        <begin position="357"/>
        <end position="378"/>
    </location>
</feature>
<dbReference type="PROSITE" id="PS50103">
    <property type="entry name" value="ZF_C3H1"/>
    <property type="match status" value="3"/>
</dbReference>
<organism evidence="10 11">
    <name type="scientific">Peronospora matthiolae</name>
    <dbReference type="NCBI Taxonomy" id="2874970"/>
    <lineage>
        <taxon>Eukaryota</taxon>
        <taxon>Sar</taxon>
        <taxon>Stramenopiles</taxon>
        <taxon>Oomycota</taxon>
        <taxon>Peronosporomycetes</taxon>
        <taxon>Peronosporales</taxon>
        <taxon>Peronosporaceae</taxon>
        <taxon>Peronospora</taxon>
    </lineage>
</organism>
<accession>A0AAV1VK54</accession>
<dbReference type="InterPro" id="IPR035979">
    <property type="entry name" value="RBD_domain_sf"/>
</dbReference>
<evidence type="ECO:0000256" key="3">
    <source>
        <dbReference type="ARBA" id="ARBA00022833"/>
    </source>
</evidence>
<dbReference type="InterPro" id="IPR000571">
    <property type="entry name" value="Znf_CCCH"/>
</dbReference>
<sequence>MRQNNDSQKLLVAGIPKSLDNAQLAELFSTFGTVLDASVVQDVVTNTSRGFGFVTFSGASALRAAIKGMHRKVVEGRTLNVRQLVPKDEFQPMTPDVSKRPCWLLRKGKCTMGASCLFSHDVQDGDCGSCFEFVQTGACKRGDKCKFSHVENPEKEGLEHCKEKDGTSAAGARAGTTTRVCYSYQNGRCHRGKKCRFVHEKLVTEDVGKVGTKRKAETERRQQERDDEVSLVKEEEEKKQQQQQMAMENQIQLKEKVVEATGEKEKPGPAVLENQSRLVQGSNARGRKQERVKEVARPKAFEWKAKVARTWTEEDAEIGQDEEMQAVAPEQRAKRVKREKIDMGAAFDGVSDDESDGGMKTKVDKETMRANRDKLKQERRSKRRAKKNAISMLQTTGEVALKA</sequence>
<feature type="domain" description="C3H1-type" evidence="9">
    <location>
        <begin position="129"/>
        <end position="152"/>
    </location>
</feature>
<dbReference type="EMBL" id="CAKLBY020000374">
    <property type="protein sequence ID" value="CAK7946680.1"/>
    <property type="molecule type" value="Genomic_DNA"/>
</dbReference>
<reference evidence="10" key="1">
    <citation type="submission" date="2024-01" db="EMBL/GenBank/DDBJ databases">
        <authorList>
            <person name="Webb A."/>
        </authorList>
    </citation>
    <scope>NUCLEOTIDE SEQUENCE</scope>
    <source>
        <strain evidence="10">Pm1</strain>
    </source>
</reference>
<keyword evidence="1 6" id="KW-0479">Metal-binding</keyword>
<feature type="zinc finger region" description="C3H1-type" evidence="6">
    <location>
        <begin position="129"/>
        <end position="152"/>
    </location>
</feature>
<proteinExistence type="predicted"/>
<dbReference type="PANTHER" id="PTHR48027">
    <property type="entry name" value="HETEROGENEOUS NUCLEAR RIBONUCLEOPROTEIN 87F-RELATED"/>
    <property type="match status" value="1"/>
</dbReference>
<dbReference type="SUPFAM" id="SSF54928">
    <property type="entry name" value="RNA-binding domain, RBD"/>
    <property type="match status" value="1"/>
</dbReference>
<dbReference type="SUPFAM" id="SSF90229">
    <property type="entry name" value="CCCH zinc finger"/>
    <property type="match status" value="2"/>
</dbReference>
<keyword evidence="3 6" id="KW-0862">Zinc</keyword>
<dbReference type="Gene3D" id="4.10.1000.10">
    <property type="entry name" value="Zinc finger, CCCH-type"/>
    <property type="match status" value="2"/>
</dbReference>
<feature type="zinc finger region" description="C3H1-type" evidence="6">
    <location>
        <begin position="175"/>
        <end position="202"/>
    </location>
</feature>
<dbReference type="AlphaFoldDB" id="A0AAV1VK54"/>
<name>A0AAV1VK54_9STRA</name>
<evidence type="ECO:0000256" key="5">
    <source>
        <dbReference type="PROSITE-ProRule" id="PRU00176"/>
    </source>
</evidence>
<evidence type="ECO:0000256" key="7">
    <source>
        <dbReference type="SAM" id="MobiDB-lite"/>
    </source>
</evidence>
<feature type="domain" description="C3H1-type" evidence="9">
    <location>
        <begin position="96"/>
        <end position="123"/>
    </location>
</feature>
<dbReference type="InterPro" id="IPR036855">
    <property type="entry name" value="Znf_CCCH_sf"/>
</dbReference>
<evidence type="ECO:0000256" key="2">
    <source>
        <dbReference type="ARBA" id="ARBA00022771"/>
    </source>
</evidence>
<dbReference type="Proteomes" id="UP001162060">
    <property type="component" value="Unassembled WGS sequence"/>
</dbReference>
<feature type="domain" description="RRM" evidence="8">
    <location>
        <begin position="8"/>
        <end position="86"/>
    </location>
</feature>
<evidence type="ECO:0000256" key="6">
    <source>
        <dbReference type="PROSITE-ProRule" id="PRU00723"/>
    </source>
</evidence>
<dbReference type="InterPro" id="IPR052462">
    <property type="entry name" value="SLIRP/GR-RBP-like"/>
</dbReference>
<evidence type="ECO:0000313" key="11">
    <source>
        <dbReference type="Proteomes" id="UP001162060"/>
    </source>
</evidence>
<dbReference type="PROSITE" id="PS50102">
    <property type="entry name" value="RRM"/>
    <property type="match status" value="1"/>
</dbReference>
<dbReference type="InterPro" id="IPR000504">
    <property type="entry name" value="RRM_dom"/>
</dbReference>
<feature type="zinc finger region" description="C3H1-type" evidence="6">
    <location>
        <begin position="96"/>
        <end position="123"/>
    </location>
</feature>
<protein>
    <submittedName>
        <fullName evidence="10">Uncharacterized protein</fullName>
    </submittedName>
</protein>
<feature type="domain" description="C3H1-type" evidence="9">
    <location>
        <begin position="175"/>
        <end position="202"/>
    </location>
</feature>
<feature type="region of interest" description="Disordered" evidence="7">
    <location>
        <begin position="347"/>
        <end position="403"/>
    </location>
</feature>
<dbReference type="Pfam" id="PF00642">
    <property type="entry name" value="zf-CCCH"/>
    <property type="match status" value="1"/>
</dbReference>
<comment type="caution">
    <text evidence="10">The sequence shown here is derived from an EMBL/GenBank/DDBJ whole genome shotgun (WGS) entry which is preliminary data.</text>
</comment>
<evidence type="ECO:0000259" key="8">
    <source>
        <dbReference type="PROSITE" id="PS50102"/>
    </source>
</evidence>
<dbReference type="Pfam" id="PF00076">
    <property type="entry name" value="RRM_1"/>
    <property type="match status" value="1"/>
</dbReference>
<evidence type="ECO:0000259" key="9">
    <source>
        <dbReference type="PROSITE" id="PS50103"/>
    </source>
</evidence>
<feature type="region of interest" description="Disordered" evidence="7">
    <location>
        <begin position="209"/>
        <end position="240"/>
    </location>
</feature>
<evidence type="ECO:0000256" key="1">
    <source>
        <dbReference type="ARBA" id="ARBA00022723"/>
    </source>
</evidence>
<dbReference type="GO" id="GO:0008270">
    <property type="term" value="F:zinc ion binding"/>
    <property type="evidence" value="ECO:0007669"/>
    <property type="project" value="UniProtKB-KW"/>
</dbReference>
<evidence type="ECO:0000256" key="4">
    <source>
        <dbReference type="ARBA" id="ARBA00022884"/>
    </source>
</evidence>
<dbReference type="SMART" id="SM00360">
    <property type="entry name" value="RRM"/>
    <property type="match status" value="1"/>
</dbReference>
<dbReference type="SMART" id="SM00356">
    <property type="entry name" value="ZnF_C3H1"/>
    <property type="match status" value="3"/>
</dbReference>